<name>A0ABU1AK77_9BACT</name>
<comment type="caution">
    <text evidence="2">The sequence shown here is derived from an EMBL/GenBank/DDBJ whole genome shotgun (WGS) entry which is preliminary data.</text>
</comment>
<dbReference type="Proteomes" id="UP001243717">
    <property type="component" value="Unassembled WGS sequence"/>
</dbReference>
<proteinExistence type="predicted"/>
<organism evidence="2 3">
    <name type="scientific">Thalassobacterium sedimentorum</name>
    <dbReference type="NCBI Taxonomy" id="3041258"/>
    <lineage>
        <taxon>Bacteria</taxon>
        <taxon>Pseudomonadati</taxon>
        <taxon>Verrucomicrobiota</taxon>
        <taxon>Opitutia</taxon>
        <taxon>Puniceicoccales</taxon>
        <taxon>Coraliomargaritaceae</taxon>
        <taxon>Thalassobacterium</taxon>
    </lineage>
</organism>
<keyword evidence="1" id="KW-1133">Transmembrane helix</keyword>
<keyword evidence="1" id="KW-0472">Membrane</keyword>
<feature type="transmembrane region" description="Helical" evidence="1">
    <location>
        <begin position="167"/>
        <end position="188"/>
    </location>
</feature>
<evidence type="ECO:0000313" key="3">
    <source>
        <dbReference type="Proteomes" id="UP001243717"/>
    </source>
</evidence>
<accession>A0ABU1AK77</accession>
<sequence>METINKLEHSANADQAYGRIDALLRAYGFSHSVSRSQYCLHILDQALADYNNHPEQALESLAATITLERIRTGVEKILLEAELSTESLNVEDVYLALQAARIPQDAPEIILGNSPADGARLQAIRMHYESQSKPTLRRISMGAPSLRFDTIDEVTDSTERFLQQHPLLLHTLKLTLVMSIIYLVYIFAK</sequence>
<evidence type="ECO:0000313" key="2">
    <source>
        <dbReference type="EMBL" id="MDQ8195215.1"/>
    </source>
</evidence>
<protein>
    <submittedName>
        <fullName evidence="2">Uncharacterized protein</fullName>
    </submittedName>
</protein>
<dbReference type="EMBL" id="JARXIC010000020">
    <property type="protein sequence ID" value="MDQ8195215.1"/>
    <property type="molecule type" value="Genomic_DNA"/>
</dbReference>
<dbReference type="RefSeq" id="WP_308985671.1">
    <property type="nucleotide sequence ID" value="NZ_JARXIC010000020.1"/>
</dbReference>
<keyword evidence="1" id="KW-0812">Transmembrane</keyword>
<gene>
    <name evidence="2" type="ORF">QEH59_12320</name>
</gene>
<keyword evidence="3" id="KW-1185">Reference proteome</keyword>
<reference evidence="2 3" key="1">
    <citation type="submission" date="2023-04" db="EMBL/GenBank/DDBJ databases">
        <title>A novel bacteria isolated from coastal sediment.</title>
        <authorList>
            <person name="Liu X.-J."/>
            <person name="Du Z.-J."/>
        </authorList>
    </citation>
    <scope>NUCLEOTIDE SEQUENCE [LARGE SCALE GENOMIC DNA]</scope>
    <source>
        <strain evidence="2 3">SDUM461004</strain>
    </source>
</reference>
<evidence type="ECO:0000256" key="1">
    <source>
        <dbReference type="SAM" id="Phobius"/>
    </source>
</evidence>